<dbReference type="Gene3D" id="2.130.10.10">
    <property type="entry name" value="YVTN repeat-like/Quinoprotein amine dehydrogenase"/>
    <property type="match status" value="4"/>
</dbReference>
<dbReference type="Proteomes" id="UP000254937">
    <property type="component" value="Unassembled WGS sequence"/>
</dbReference>
<protein>
    <submittedName>
        <fullName evidence="6">WD domain-containing protein</fullName>
    </submittedName>
</protein>
<gene>
    <name evidence="6" type="ORF">M752DRAFT_304922</name>
</gene>
<dbReference type="Pfam" id="PF24883">
    <property type="entry name" value="NPHP3_N"/>
    <property type="match status" value="1"/>
</dbReference>
<keyword evidence="2" id="KW-0853">WD repeat</keyword>
<sequence>MTCKETLKGIFNPSSWKKRKKVAKEPSKVEPSSALRQEPQNDSQPPNTLQSPPDKVDIPCLAQAKSNNVDHETNDDELKELVEMTEMKEIRDIRTELPSKDEQEELSDRLHDKTLRNGLWEGAYRKVEQELDENVLAQFVKLLVEAEISQDEPGPSTDNVDERAIGSDLEKLQDIVKRKLDVIQEARLVIRGRVVRDEVSEIFSMVKTFKDIITATVSAEPHAALAWGCLAGFFPLLDNALAQFESAKTGLRVISDILVRCRVIEATPMVSRDQSAGNQRLLSQVKDKIIDLYSQILKYQISLASQYSRPSIKRLLRDVVLKDNWKAMYEDMQKTEESITLDLERLDQKTIASIAYQMSNLQKTVKVILNESIKVHEEINLLTQDALVRGLPEAQYAAFDTYRKSMPPPAYCHEDTRKKILREIQKWAKSSDGNCIFWLRGMAGTGKSTIARTAAKKFNDQLLLGASFFFSRSNADRADPDKLFPTLARQLADVLPGFAAHLKDSIQRKHDVTQQSLDQQWRSLLLEPLSVLSDSFPHPMVLVLVIDALDECQNGRIYAQSIIKVLATARTLKKIRLRIFVTSRPEDYLADGFTQIPSTTYYDVMIDHDGDRTTKRDIRIFLEDKLSDIATRKQANEAWPGKEKTEKLIEECGRLFIAAATACRLLEDTGFLNDTLDLLLNTKQHGSLTRDIDEMYTLVLEQAITKRGSDSIHLIPLFQLVVGSVITMPEALPLRKLAMLLREPCDKIRMMLKNLTSVLVVPEDDDSQVSLFHLSFRDYLVDPNRCKDRDILIDEKEANEKLFHRCMDILHVKGNLRRNICNIQHPGTAAIEVSQETINEHLPLEVQYACWYWGTHINSGGPLQPEQAAQLLVFLKEHFTHWLEALSLTRLMRLASPTMTELKTRVAVEDYPELFEFVDDGRQFVNHRGTEIADAPLQIYYSALIFSPTSSVLRTQYLKEIPRWIHITSTTYDSWGQSERTFRCTDPHCASFSPDSTSIAVGTIYGSIWIWNLITGELEQTLWDNGTREVNERLLGLLFSASGRDLTAVYENGTIITFNVLTGKREQRKKLPFEVKENTAIRLLPDSRIIAFTSEHTKAVCHWNFDIGETKIIHGQFEEWIMSPNAELIASYSDGRVKLSKVIPRDAEFCAIEEISAWEVKDSPRFHVVFSSDLKRIAFRTGYDTSQIWDIEGQPELVMEFRSGYVEDIVFTPDGNQMAVSAAAGTIEIWDLANRHVTHRLEGHARSMALTFAPNGRTLVSSAFFEKAVRVWDLHGLSEVDQAPGSPTDAYKDLYSPTNSSSEQAAIYCGYQNISRIRELATGKLQHRRTKRINKFSVFSPDNNYVALFDIDGCFKVLSTITRKPNLVLENPFGVTAAFSPDSRRVAIHGNDGHLWIYDSATGREERSSPKGLPGSELMAFSPSGDMVASSLGPVITLWTLGKEPIQDDIDIGYGHINVLAFSDSGKQLATGCKEGLVNILDLTTGKVHTKSLSCATTVYSLAFAPDDTRIASRCMKTVQIWDMNKKDPIKILPCHPNISTRTRLLLNWEILAMYTVDEWEKWVIYDGQRLLAIPADFRPKSVELLSATSLVLLGVDSPLGILHLSPDPSLEEI</sequence>
<proteinExistence type="predicted"/>
<feature type="domain" description="NWD NACHT-NTPase N-terminal" evidence="4">
    <location>
        <begin position="119"/>
        <end position="342"/>
    </location>
</feature>
<feature type="domain" description="Nephrocystin 3-like N-terminal" evidence="5">
    <location>
        <begin position="423"/>
        <end position="584"/>
    </location>
</feature>
<dbReference type="EMBL" id="KZ851860">
    <property type="protein sequence ID" value="RDK39708.1"/>
    <property type="molecule type" value="Genomic_DNA"/>
</dbReference>
<evidence type="ECO:0000313" key="6">
    <source>
        <dbReference type="EMBL" id="RDK39708.1"/>
    </source>
</evidence>
<dbReference type="Pfam" id="PF00400">
    <property type="entry name" value="WD40"/>
    <property type="match status" value="1"/>
</dbReference>
<evidence type="ECO:0000313" key="7">
    <source>
        <dbReference type="Proteomes" id="UP000254937"/>
    </source>
</evidence>
<dbReference type="PROSITE" id="PS50082">
    <property type="entry name" value="WD_REPEATS_2"/>
    <property type="match status" value="1"/>
</dbReference>
<keyword evidence="1" id="KW-0677">Repeat</keyword>
<evidence type="ECO:0000256" key="3">
    <source>
        <dbReference type="SAM" id="MobiDB-lite"/>
    </source>
</evidence>
<evidence type="ECO:0000256" key="1">
    <source>
        <dbReference type="ARBA" id="ARBA00022737"/>
    </source>
</evidence>
<dbReference type="SUPFAM" id="SSF52540">
    <property type="entry name" value="P-loop containing nucleoside triphosphate hydrolases"/>
    <property type="match status" value="1"/>
</dbReference>
<accession>A0A370PBZ5</accession>
<feature type="region of interest" description="Disordered" evidence="3">
    <location>
        <begin position="16"/>
        <end position="57"/>
    </location>
</feature>
<dbReference type="SMART" id="SM00320">
    <property type="entry name" value="WD40"/>
    <property type="match status" value="6"/>
</dbReference>
<dbReference type="PANTHER" id="PTHR10039:SF17">
    <property type="entry name" value="FUNGAL STAND N-TERMINAL GOODBYE DOMAIN-CONTAINING PROTEIN-RELATED"/>
    <property type="match status" value="1"/>
</dbReference>
<evidence type="ECO:0000256" key="2">
    <source>
        <dbReference type="PROSITE-ProRule" id="PRU00221"/>
    </source>
</evidence>
<feature type="compositionally biased region" description="Polar residues" evidence="3">
    <location>
        <begin position="34"/>
        <end position="51"/>
    </location>
</feature>
<dbReference type="PANTHER" id="PTHR10039">
    <property type="entry name" value="AMELOGENIN"/>
    <property type="match status" value="1"/>
</dbReference>
<name>A0A370PBZ5_ASPPH</name>
<keyword evidence="7" id="KW-1185">Reference proteome</keyword>
<evidence type="ECO:0000259" key="5">
    <source>
        <dbReference type="Pfam" id="PF24883"/>
    </source>
</evidence>
<organism evidence="6 7">
    <name type="scientific">Aspergillus phoenicis ATCC 13157</name>
    <dbReference type="NCBI Taxonomy" id="1353007"/>
    <lineage>
        <taxon>Eukaryota</taxon>
        <taxon>Fungi</taxon>
        <taxon>Dikarya</taxon>
        <taxon>Ascomycota</taxon>
        <taxon>Pezizomycotina</taxon>
        <taxon>Eurotiomycetes</taxon>
        <taxon>Eurotiomycetidae</taxon>
        <taxon>Eurotiales</taxon>
        <taxon>Aspergillaceae</taxon>
        <taxon>Aspergillus</taxon>
    </lineage>
</organism>
<evidence type="ECO:0000259" key="4">
    <source>
        <dbReference type="Pfam" id="PF17100"/>
    </source>
</evidence>
<dbReference type="InterPro" id="IPR015943">
    <property type="entry name" value="WD40/YVTN_repeat-like_dom_sf"/>
</dbReference>
<dbReference type="InterPro" id="IPR001680">
    <property type="entry name" value="WD40_rpt"/>
</dbReference>
<dbReference type="Pfam" id="PF17100">
    <property type="entry name" value="NACHT_N"/>
    <property type="match status" value="1"/>
</dbReference>
<dbReference type="Gene3D" id="3.40.50.300">
    <property type="entry name" value="P-loop containing nucleotide triphosphate hydrolases"/>
    <property type="match status" value="1"/>
</dbReference>
<dbReference type="InterPro" id="IPR031359">
    <property type="entry name" value="NACHT_N"/>
</dbReference>
<reference evidence="6 7" key="1">
    <citation type="submission" date="2018-07" db="EMBL/GenBank/DDBJ databases">
        <title>Section-level genome sequencing of Aspergillus section Nigri to investigate inter- and intra-species variation.</title>
        <authorList>
            <consortium name="DOE Joint Genome Institute"/>
            <person name="Vesth T.C."/>
            <person name="Nybo J.L."/>
            <person name="Theobald S."/>
            <person name="Frisvad J.C."/>
            <person name="Larsen T.O."/>
            <person name="Nielsen K.F."/>
            <person name="Hoof J.B."/>
            <person name="Brandl J."/>
            <person name="Salamov A."/>
            <person name="Riley R."/>
            <person name="Gladden J.M."/>
            <person name="Phatale P."/>
            <person name="Nielsen M.T."/>
            <person name="Lyhne E.K."/>
            <person name="Kogle M.E."/>
            <person name="Strasser K."/>
            <person name="McDonnell E."/>
            <person name="Barry K."/>
            <person name="Clum A."/>
            <person name="Chen C."/>
            <person name="Nolan M."/>
            <person name="Sandor L."/>
            <person name="Kuo A."/>
            <person name="Lipzen A."/>
            <person name="Hainaut M."/>
            <person name="Drula E."/>
            <person name="Tsang A."/>
            <person name="Magnuson J.K."/>
            <person name="Henrissat B."/>
            <person name="Wiebenga A."/>
            <person name="Simmons B.A."/>
            <person name="Makela M.R."/>
            <person name="De vries R.P."/>
            <person name="Grigoriev I.V."/>
            <person name="Mortensen U.H."/>
            <person name="Baker S.E."/>
            <person name="Andersen M.R."/>
        </authorList>
    </citation>
    <scope>NUCLEOTIDE SEQUENCE [LARGE SCALE GENOMIC DNA]</scope>
    <source>
        <strain evidence="6 7">ATCC 13157</strain>
    </source>
</reference>
<dbReference type="SUPFAM" id="SSF50978">
    <property type="entry name" value="WD40 repeat-like"/>
    <property type="match status" value="2"/>
</dbReference>
<dbReference type="InterPro" id="IPR056884">
    <property type="entry name" value="NPHP3-like_N"/>
</dbReference>
<dbReference type="InterPro" id="IPR027417">
    <property type="entry name" value="P-loop_NTPase"/>
</dbReference>
<feature type="repeat" description="WD" evidence="2">
    <location>
        <begin position="1199"/>
        <end position="1240"/>
    </location>
</feature>
<dbReference type="InterPro" id="IPR036322">
    <property type="entry name" value="WD40_repeat_dom_sf"/>
</dbReference>